<dbReference type="PANTHER" id="PTHR42953:SF3">
    <property type="entry name" value="HIGH-AFFINITY ZINC UPTAKE SYSTEM PROTEIN ZNUA"/>
    <property type="match status" value="1"/>
</dbReference>
<dbReference type="SUPFAM" id="SSF53807">
    <property type="entry name" value="Helical backbone' metal receptor"/>
    <property type="match status" value="1"/>
</dbReference>
<comment type="similarity">
    <text evidence="1">Belongs to the bacterial solute-binding protein 9 family.</text>
</comment>
<dbReference type="Pfam" id="PF01297">
    <property type="entry name" value="ZnuA"/>
    <property type="match status" value="1"/>
</dbReference>
<evidence type="ECO:0000256" key="1">
    <source>
        <dbReference type="ARBA" id="ARBA00011028"/>
    </source>
</evidence>
<comment type="caution">
    <text evidence="6">The sequence shown here is derived from an EMBL/GenBank/DDBJ whole genome shotgun (WGS) entry which is preliminary data.</text>
</comment>
<dbReference type="InterPro" id="IPR050492">
    <property type="entry name" value="Bact_metal-bind_prot9"/>
</dbReference>
<proteinExistence type="inferred from homology"/>
<dbReference type="GO" id="GO:0030001">
    <property type="term" value="P:metal ion transport"/>
    <property type="evidence" value="ECO:0007669"/>
    <property type="project" value="InterPro"/>
</dbReference>
<feature type="region of interest" description="Disordered" evidence="4">
    <location>
        <begin position="127"/>
        <end position="150"/>
    </location>
</feature>
<dbReference type="EMBL" id="CAJA01000051">
    <property type="protein sequence ID" value="CCH72200.1"/>
    <property type="molecule type" value="Genomic_DNA"/>
</dbReference>
<feature type="compositionally biased region" description="Basic and acidic residues" evidence="4">
    <location>
        <begin position="130"/>
        <end position="150"/>
    </location>
</feature>
<accession>W6JUL7</accession>
<dbReference type="OrthoDB" id="9810636at2"/>
<keyword evidence="7" id="KW-1185">Reference proteome</keyword>
<dbReference type="GO" id="GO:0046872">
    <property type="term" value="F:metal ion binding"/>
    <property type="evidence" value="ECO:0007669"/>
    <property type="project" value="InterPro"/>
</dbReference>
<evidence type="ECO:0000256" key="3">
    <source>
        <dbReference type="ARBA" id="ARBA00022729"/>
    </source>
</evidence>
<dbReference type="PANTHER" id="PTHR42953">
    <property type="entry name" value="HIGH-AFFINITY ZINC UPTAKE SYSTEM PROTEIN ZNUA-RELATED"/>
    <property type="match status" value="1"/>
</dbReference>
<dbReference type="Gene3D" id="3.40.50.1980">
    <property type="entry name" value="Nitrogenase molybdenum iron protein domain"/>
    <property type="match status" value="2"/>
</dbReference>
<evidence type="ECO:0000313" key="7">
    <source>
        <dbReference type="Proteomes" id="UP000035763"/>
    </source>
</evidence>
<dbReference type="STRING" id="1193182.BN11_1440004"/>
<keyword evidence="3 5" id="KW-0732">Signal</keyword>
<evidence type="ECO:0000256" key="4">
    <source>
        <dbReference type="SAM" id="MobiDB-lite"/>
    </source>
</evidence>
<dbReference type="PROSITE" id="PS51257">
    <property type="entry name" value="PROKAR_LIPOPROTEIN"/>
    <property type="match status" value="1"/>
</dbReference>
<evidence type="ECO:0000256" key="5">
    <source>
        <dbReference type="SAM" id="SignalP"/>
    </source>
</evidence>
<gene>
    <name evidence="6" type="ORF">BN11_1440004</name>
</gene>
<dbReference type="RefSeq" id="WP_048697374.1">
    <property type="nucleotide sequence ID" value="NZ_HG764815.1"/>
</dbReference>
<dbReference type="Proteomes" id="UP000035763">
    <property type="component" value="Unassembled WGS sequence"/>
</dbReference>
<evidence type="ECO:0000256" key="2">
    <source>
        <dbReference type="ARBA" id="ARBA00022448"/>
    </source>
</evidence>
<feature type="chain" id="PRO_5004877305" evidence="5">
    <location>
        <begin position="24"/>
        <end position="328"/>
    </location>
</feature>
<name>W6JUL7_9MICO</name>
<sequence length="328" mass="33753">MFVSRLRRRTALPALVALTGAFAGGLAGCGDPATGSGGGRTQVVVGFYAAQYLAERVGGDRVNVTNLTAPGVEPHDLELTARQVVRLAKADLVITVPGFQPAVDEGIVAAQARRVLDLAPVVGVDLAGGESHDTQPHAEDGHAAAGHAHETPADLAHDPHFWLDPHLMADASAAVAAQLSAADPGGTGLYEANSAALQADLETLEAEIKSRLHDCRQQDLVTSHAAYGRLAAITGFVPHPLALNPEAEPSPALLAEITDLVRNEGIATIYVEPLANRRVAEVVAAETGARTAVLDPIEGGGAIGSPQDYLGSMRANVATLAAGQECLA</sequence>
<protein>
    <submittedName>
        <fullName evidence="6">Periplasmic solute binding protein</fullName>
    </submittedName>
</protein>
<keyword evidence="2" id="KW-0813">Transport</keyword>
<evidence type="ECO:0000313" key="6">
    <source>
        <dbReference type="EMBL" id="CCH72200.1"/>
    </source>
</evidence>
<organism evidence="6 7">
    <name type="scientific">Nostocoides australiense Ben110</name>
    <dbReference type="NCBI Taxonomy" id="1193182"/>
    <lineage>
        <taxon>Bacteria</taxon>
        <taxon>Bacillati</taxon>
        <taxon>Actinomycetota</taxon>
        <taxon>Actinomycetes</taxon>
        <taxon>Micrococcales</taxon>
        <taxon>Intrasporangiaceae</taxon>
        <taxon>Nostocoides</taxon>
    </lineage>
</organism>
<feature type="signal peptide" evidence="5">
    <location>
        <begin position="1"/>
        <end position="23"/>
    </location>
</feature>
<dbReference type="AlphaFoldDB" id="W6JUL7"/>
<dbReference type="InterPro" id="IPR006127">
    <property type="entry name" value="ZnuA-like"/>
</dbReference>
<reference evidence="6 7" key="1">
    <citation type="journal article" date="2013" name="ISME J.">
        <title>A metabolic model for members of the genus Tetrasphaera involved in enhanced biological phosphorus removal.</title>
        <authorList>
            <person name="Kristiansen R."/>
            <person name="Nguyen H.T.T."/>
            <person name="Saunders A.M."/>
            <person name="Nielsen J.L."/>
            <person name="Wimmer R."/>
            <person name="Le V.Q."/>
            <person name="McIlroy S.J."/>
            <person name="Petrovski S."/>
            <person name="Seviour R.J."/>
            <person name="Calteau A."/>
            <person name="Nielsen K.L."/>
            <person name="Nielsen P.H."/>
        </authorList>
    </citation>
    <scope>NUCLEOTIDE SEQUENCE [LARGE SCALE GENOMIC DNA]</scope>
    <source>
        <strain evidence="6 7">Ben110</strain>
    </source>
</reference>